<sequence length="569" mass="63612">MAIKQFSDELARFLASKEPEVLCITGKWGVGKTFAWNLYLHEAQEKGKVALSKYSYVSLFGQNSLEDVRYALFENSIPSNLVGKKADLSTLQSSIETILGNWRGAFKFGKYIPKVGDFAEGIGKLGFINVRNQIVCIDDLERAGAGLQTKDILGLVSFLKEQRDCKIVLLMNDEAFAEEAGADFPSQLEKVADSVLRFEPTATEAAEVGIDSSTNFHEWLKADCIGLGIVNIRVIKRMERFARRLEEELKNVDSRVLQQAIHSAALFIFAKFQPDSAPSLEFIKRFNPYEGLLNKNADQELPHAGWRALITQFGFTHIDEFDAVILQGVEQGRFDAVTLKAAAEKREREFKLSDKDRSFSLAWDAYHGSFDDNADAVLDGLESAIGRCAQAITPMNLSSTISFLKEMGRGRNTDKLIQQYVDARQEGAEFWDLSKYSFRGEIKDPDVIKAFKRKFDAAAEKPDPDVLLERIGTQKGWNPEDVDFLSNLSAEDFYKVFKSRSGVDLRRAIYGALMFRDIGNASGKMKAVTKTAEEALRRIGEESLINARRVSKYGISVGDNEAGEPQSTD</sequence>
<dbReference type="Gene3D" id="3.40.50.300">
    <property type="entry name" value="P-loop containing nucleotide triphosphate hydrolases"/>
    <property type="match status" value="1"/>
</dbReference>
<dbReference type="InterPro" id="IPR011646">
    <property type="entry name" value="KAP_P-loop"/>
</dbReference>
<dbReference type="SUPFAM" id="SSF52540">
    <property type="entry name" value="P-loop containing nucleoside triphosphate hydrolases"/>
    <property type="match status" value="1"/>
</dbReference>
<proteinExistence type="predicted"/>
<dbReference type="EMBL" id="AP023095">
    <property type="protein sequence ID" value="BCE53678.1"/>
    <property type="molecule type" value="Genomic_DNA"/>
</dbReference>
<reference evidence="3" key="2">
    <citation type="submission" date="2020-05" db="EMBL/GenBank/DDBJ databases">
        <title>Complete genome sequence of Bradyrhizobium diazoefficiens XF6 isolated from soybean nodule.</title>
        <authorList>
            <person name="Noda R."/>
            <person name="Kakizaki K."/>
            <person name="Minamisawa K."/>
        </authorList>
    </citation>
    <scope>NUCLEOTIDE SEQUENCE</scope>
    <source>
        <strain evidence="3">XF6</strain>
    </source>
</reference>
<reference evidence="2" key="1">
    <citation type="submission" date="2020-05" db="EMBL/GenBank/DDBJ databases">
        <title>Complete genome sequence of Bradyrhizobium diazoefficiens XF5 isolated from soybean nodule.</title>
        <authorList>
            <person name="Noda R."/>
            <person name="Kakizaki K."/>
            <person name="Minamisawa K."/>
        </authorList>
    </citation>
    <scope>NUCLEOTIDE SEQUENCE</scope>
    <source>
        <strain evidence="2">XF5</strain>
    </source>
</reference>
<accession>A0A809ZTG1</accession>
<protein>
    <recommendedName>
        <fullName evidence="1">KAP NTPase domain-containing protein</fullName>
    </recommendedName>
</protein>
<evidence type="ECO:0000259" key="1">
    <source>
        <dbReference type="Pfam" id="PF07693"/>
    </source>
</evidence>
<feature type="domain" description="KAP NTPase" evidence="1">
    <location>
        <begin position="5"/>
        <end position="182"/>
    </location>
</feature>
<name>A0A809ZTG1_9BRAD</name>
<dbReference type="AlphaFoldDB" id="A0A809ZTG1"/>
<dbReference type="EMBL" id="AP023096">
    <property type="protein sequence ID" value="BCE62398.1"/>
    <property type="molecule type" value="Genomic_DNA"/>
</dbReference>
<gene>
    <name evidence="2" type="ORF">XF5B_11900</name>
    <name evidence="3" type="ORF">XF6B_11970</name>
</gene>
<dbReference type="Pfam" id="PF07693">
    <property type="entry name" value="KAP_NTPase"/>
    <property type="match status" value="1"/>
</dbReference>
<dbReference type="InterPro" id="IPR027417">
    <property type="entry name" value="P-loop_NTPase"/>
</dbReference>
<organism evidence="2">
    <name type="scientific">Bradyrhizobium diazoefficiens</name>
    <dbReference type="NCBI Taxonomy" id="1355477"/>
    <lineage>
        <taxon>Bacteria</taxon>
        <taxon>Pseudomonadati</taxon>
        <taxon>Pseudomonadota</taxon>
        <taxon>Alphaproteobacteria</taxon>
        <taxon>Hyphomicrobiales</taxon>
        <taxon>Nitrobacteraceae</taxon>
        <taxon>Bradyrhizobium</taxon>
    </lineage>
</organism>
<evidence type="ECO:0000313" key="3">
    <source>
        <dbReference type="EMBL" id="BCE62398.1"/>
    </source>
</evidence>
<dbReference type="RefSeq" id="WP_028172778.1">
    <property type="nucleotide sequence ID" value="NZ_AP022638.1"/>
</dbReference>
<evidence type="ECO:0000313" key="2">
    <source>
        <dbReference type="EMBL" id="BCE53678.1"/>
    </source>
</evidence>